<keyword evidence="6" id="KW-1185">Reference proteome</keyword>
<evidence type="ECO:0000256" key="3">
    <source>
        <dbReference type="ARBA" id="ARBA00022737"/>
    </source>
</evidence>
<dbReference type="SMART" id="SM00320">
    <property type="entry name" value="WD40"/>
    <property type="match status" value="6"/>
</dbReference>
<dbReference type="Pfam" id="PF12894">
    <property type="entry name" value="ANAPC4_WD40"/>
    <property type="match status" value="1"/>
</dbReference>
<evidence type="ECO:0000313" key="8">
    <source>
        <dbReference type="RefSeq" id="XP_020101876.1"/>
    </source>
</evidence>
<accession>A0A6P5G7U3</accession>
<dbReference type="PRINTS" id="PR00320">
    <property type="entry name" value="GPROTEINBRPT"/>
</dbReference>
<proteinExistence type="predicted"/>
<dbReference type="GO" id="GO:0006364">
    <property type="term" value="P:rRNA processing"/>
    <property type="evidence" value="ECO:0007669"/>
    <property type="project" value="InterPro"/>
</dbReference>
<dbReference type="InterPro" id="IPR024977">
    <property type="entry name" value="Apc4-like_WD40_dom"/>
</dbReference>
<evidence type="ECO:0000256" key="1">
    <source>
        <dbReference type="ARBA" id="ARBA00022553"/>
    </source>
</evidence>
<dbReference type="PROSITE" id="PS50082">
    <property type="entry name" value="WD_REPEATS_2"/>
    <property type="match status" value="3"/>
</dbReference>
<dbReference type="SUPFAM" id="SSF50978">
    <property type="entry name" value="WD40 repeat-like"/>
    <property type="match status" value="1"/>
</dbReference>
<protein>
    <submittedName>
        <fullName evidence="7 8">Uncharacterized WD repeat-containing protein C17D11.16-like</fullName>
    </submittedName>
</protein>
<reference evidence="6" key="1">
    <citation type="journal article" date="2015" name="Nat. Genet.">
        <title>The pineapple genome and the evolution of CAM photosynthesis.</title>
        <authorList>
            <person name="Ming R."/>
            <person name="VanBuren R."/>
            <person name="Wai C.M."/>
            <person name="Tang H."/>
            <person name="Schatz M.C."/>
            <person name="Bowers J.E."/>
            <person name="Lyons E."/>
            <person name="Wang M.L."/>
            <person name="Chen J."/>
            <person name="Biggers E."/>
            <person name="Zhang J."/>
            <person name="Huang L."/>
            <person name="Zhang L."/>
            <person name="Miao W."/>
            <person name="Zhang J."/>
            <person name="Ye Z."/>
            <person name="Miao C."/>
            <person name="Lin Z."/>
            <person name="Wang H."/>
            <person name="Zhou H."/>
            <person name="Yim W.C."/>
            <person name="Priest H.D."/>
            <person name="Zheng C."/>
            <person name="Woodhouse M."/>
            <person name="Edger P.P."/>
            <person name="Guyot R."/>
            <person name="Guo H.B."/>
            <person name="Guo H."/>
            <person name="Zheng G."/>
            <person name="Singh R."/>
            <person name="Sharma A."/>
            <person name="Min X."/>
            <person name="Zheng Y."/>
            <person name="Lee H."/>
            <person name="Gurtowski J."/>
            <person name="Sedlazeck F.J."/>
            <person name="Harkess A."/>
            <person name="McKain M.R."/>
            <person name="Liao Z."/>
            <person name="Fang J."/>
            <person name="Liu J."/>
            <person name="Zhang X."/>
            <person name="Zhang Q."/>
            <person name="Hu W."/>
            <person name="Qin Y."/>
            <person name="Wang K."/>
            <person name="Chen L.Y."/>
            <person name="Shirley N."/>
            <person name="Lin Y.R."/>
            <person name="Liu L.Y."/>
            <person name="Hernandez A.G."/>
            <person name="Wright C.L."/>
            <person name="Bulone V."/>
            <person name="Tuskan G.A."/>
            <person name="Heath K."/>
            <person name="Zee F."/>
            <person name="Moore P.H."/>
            <person name="Sunkar R."/>
            <person name="Leebens-Mack J.H."/>
            <person name="Mockler T."/>
            <person name="Bennetzen J.L."/>
            <person name="Freeling M."/>
            <person name="Sankoff D."/>
            <person name="Paterson A.H."/>
            <person name="Zhu X."/>
            <person name="Yang X."/>
            <person name="Smith J.A."/>
            <person name="Cushman J.C."/>
            <person name="Paull R.E."/>
            <person name="Yu Q."/>
        </authorList>
    </citation>
    <scope>NUCLEOTIDE SEQUENCE [LARGE SCALE GENOMIC DNA]</scope>
    <source>
        <strain evidence="6">cv. F153</strain>
    </source>
</reference>
<keyword evidence="1" id="KW-0597">Phosphoprotein</keyword>
<dbReference type="GeneID" id="109719533"/>
<dbReference type="PANTHER" id="PTHR14091:SF0">
    <property type="entry name" value="PERIODIC TRYPTOPHAN PROTEIN 1 HOMOLOG"/>
    <property type="match status" value="1"/>
</dbReference>
<dbReference type="AlphaFoldDB" id="A0A6P5G7U3"/>
<evidence type="ECO:0000313" key="6">
    <source>
        <dbReference type="Proteomes" id="UP000515123"/>
    </source>
</evidence>
<dbReference type="OrthoDB" id="270624at2759"/>
<dbReference type="FunFam" id="2.130.10.10:FF:000485">
    <property type="entry name" value="Putative WD repeat-containing protein C17D11.16"/>
    <property type="match status" value="1"/>
</dbReference>
<keyword evidence="2 4" id="KW-0853">WD repeat</keyword>
<dbReference type="GO" id="GO:0005634">
    <property type="term" value="C:nucleus"/>
    <property type="evidence" value="ECO:0007669"/>
    <property type="project" value="TreeGrafter"/>
</dbReference>
<name>A0A6P5G7U3_ANACO</name>
<dbReference type="InterPro" id="IPR001680">
    <property type="entry name" value="WD40_rpt"/>
</dbReference>
<organism evidence="7">
    <name type="scientific">Ananas comosus</name>
    <name type="common">Pineapple</name>
    <name type="synonym">Ananas ananas</name>
    <dbReference type="NCBI Taxonomy" id="4615"/>
    <lineage>
        <taxon>Eukaryota</taxon>
        <taxon>Viridiplantae</taxon>
        <taxon>Streptophyta</taxon>
        <taxon>Embryophyta</taxon>
        <taxon>Tracheophyta</taxon>
        <taxon>Spermatophyta</taxon>
        <taxon>Magnoliopsida</taxon>
        <taxon>Liliopsida</taxon>
        <taxon>Poales</taxon>
        <taxon>Bromeliaceae</taxon>
        <taxon>Bromelioideae</taxon>
        <taxon>Ananas</taxon>
    </lineage>
</organism>
<dbReference type="PROSITE" id="PS00678">
    <property type="entry name" value="WD_REPEATS_1"/>
    <property type="match status" value="2"/>
</dbReference>
<dbReference type="FunFam" id="2.130.10.10:FF:000714">
    <property type="entry name" value="Transducin/WD40 repeat-like superfamily protein"/>
    <property type="match status" value="1"/>
</dbReference>
<dbReference type="InterPro" id="IPR015943">
    <property type="entry name" value="WD40/YVTN_repeat-like_dom_sf"/>
</dbReference>
<dbReference type="PANTHER" id="PTHR14091">
    <property type="entry name" value="PERIODIC TRYPTOPHAN PROTEIN 1"/>
    <property type="match status" value="1"/>
</dbReference>
<dbReference type="InterPro" id="IPR044285">
    <property type="entry name" value="PWP1"/>
</dbReference>
<evidence type="ECO:0000259" key="5">
    <source>
        <dbReference type="Pfam" id="PF12894"/>
    </source>
</evidence>
<dbReference type="Pfam" id="PF00400">
    <property type="entry name" value="WD40"/>
    <property type="match status" value="2"/>
</dbReference>
<feature type="repeat" description="WD" evidence="4">
    <location>
        <begin position="293"/>
        <end position="335"/>
    </location>
</feature>
<evidence type="ECO:0000313" key="7">
    <source>
        <dbReference type="RefSeq" id="XP_020101868.1"/>
    </source>
</evidence>
<feature type="domain" description="Anaphase-promoting complex subunit 4-like WD40" evidence="5">
    <location>
        <begin position="247"/>
        <end position="307"/>
    </location>
</feature>
<dbReference type="RefSeq" id="XP_020101868.1">
    <property type="nucleotide sequence ID" value="XM_020246279.1"/>
</dbReference>
<feature type="repeat" description="WD" evidence="4">
    <location>
        <begin position="387"/>
        <end position="429"/>
    </location>
</feature>
<gene>
    <name evidence="7 8" type="primary">LOC109719533</name>
</gene>
<dbReference type="Proteomes" id="UP000515123">
    <property type="component" value="Linkage group 1"/>
</dbReference>
<dbReference type="InterPro" id="IPR020472">
    <property type="entry name" value="WD40_PAC1"/>
</dbReference>
<dbReference type="PROSITE" id="PS50294">
    <property type="entry name" value="WD_REPEATS_REGION"/>
    <property type="match status" value="2"/>
</dbReference>
<feature type="repeat" description="WD" evidence="4">
    <location>
        <begin position="250"/>
        <end position="292"/>
    </location>
</feature>
<sequence length="490" mass="54093">MISAISWIPKGASKIVPLVAEQPSKEEIEEVLKSGVLERSGESEEDEEMDVDNLKEVDEVAHALAAAKALGKDQVTKSSADLQDISDILRELNMDHYDDEDEDIELFSTGLGDLYYPSNDMDPYLQNEDDDEDEEEIEDMTIKPTDAVIVCARNEDEVNHLEVWIYEETEDGNSNMYVHHDVILSAFPLCIAWLDCNLKGGDKGNFIAVGSMEPAIEIWDLDLTEEVLPFMVLGGVSKKKKENGKKKYKKDSHRNSVLGLAWNKEVRNVLASASADKSIKIWDLVTKKCVITLKHHKDKVQAVAWNRHSPEILLSGSFDQSVAIMDMRSGERAHDKWSVMADVESLAWDPHNEHSFVVSLENGIVQGFDSRVASSNSSSGAKPTFTLHAHEKAVSSVSFSPSAPNLLATGSMDKMVKIWDLSNNQPSCVASRNPKAGAIFSVSFSEDSPFSLAIGGSKGRLQVWDTLSEPGVARSYSKFSNRRADPSSSA</sequence>
<keyword evidence="3" id="KW-0677">Repeat</keyword>
<dbReference type="InterPro" id="IPR019775">
    <property type="entry name" value="WD40_repeat_CS"/>
</dbReference>
<dbReference type="InterPro" id="IPR036322">
    <property type="entry name" value="WD40_repeat_dom_sf"/>
</dbReference>
<reference evidence="7 8" key="2">
    <citation type="submission" date="2025-04" db="UniProtKB">
        <authorList>
            <consortium name="RefSeq"/>
        </authorList>
    </citation>
    <scope>IDENTIFICATION</scope>
    <source>
        <tissue evidence="7 8">Leaf</tissue>
    </source>
</reference>
<dbReference type="Gene3D" id="2.130.10.10">
    <property type="entry name" value="YVTN repeat-like/Quinoprotein amine dehydrogenase"/>
    <property type="match status" value="2"/>
</dbReference>
<dbReference type="RefSeq" id="XP_020101876.1">
    <property type="nucleotide sequence ID" value="XM_020246287.1"/>
</dbReference>
<evidence type="ECO:0000256" key="2">
    <source>
        <dbReference type="ARBA" id="ARBA00022574"/>
    </source>
</evidence>
<evidence type="ECO:0000256" key="4">
    <source>
        <dbReference type="PROSITE-ProRule" id="PRU00221"/>
    </source>
</evidence>